<evidence type="ECO:0000256" key="1">
    <source>
        <dbReference type="SAM" id="MobiDB-lite"/>
    </source>
</evidence>
<evidence type="ECO:0000313" key="4">
    <source>
        <dbReference type="Proteomes" id="UP000242763"/>
    </source>
</evidence>
<dbReference type="RefSeq" id="WP_091521934.1">
    <property type="nucleotide sequence ID" value="NZ_FORF01000011.1"/>
</dbReference>
<dbReference type="PROSITE" id="PS50828">
    <property type="entry name" value="SMR"/>
    <property type="match status" value="1"/>
</dbReference>
<keyword evidence="3" id="KW-0255">Endonuclease</keyword>
<dbReference type="SMART" id="SM00463">
    <property type="entry name" value="SMR"/>
    <property type="match status" value="1"/>
</dbReference>
<protein>
    <submittedName>
        <fullName evidence="3">DNA-nicking endonuclease, Smr domain</fullName>
    </submittedName>
</protein>
<dbReference type="GO" id="GO:0004519">
    <property type="term" value="F:endonuclease activity"/>
    <property type="evidence" value="ECO:0007669"/>
    <property type="project" value="UniProtKB-KW"/>
</dbReference>
<dbReference type="AlphaFoldDB" id="A0A1I3NP14"/>
<dbReference type="Pfam" id="PF01713">
    <property type="entry name" value="Smr"/>
    <property type="match status" value="1"/>
</dbReference>
<dbReference type="STRING" id="1121003.SAMN03080618_02094"/>
<dbReference type="InterPro" id="IPR036063">
    <property type="entry name" value="Smr_dom_sf"/>
</dbReference>
<sequence>MARAKAEKLSHEDRILWGKVARSVKPLPGKSFEEAAIEKEDFALLLDPPEKKKRAADAQAEPVAPDRPARPHLQHGIDKPTRTKIAKGRLPIEGKVDLHGLTQTEAHALLLSFLHRAYADGRRHVLVVTGKGSSLGSEGVLRRAVPAWLATPMFRALVGGHEMAARHHGGDGAIYIRLRKSGGGA</sequence>
<dbReference type="SUPFAM" id="SSF160443">
    <property type="entry name" value="SMR domain-like"/>
    <property type="match status" value="1"/>
</dbReference>
<keyword evidence="3" id="KW-0378">Hydrolase</keyword>
<accession>A0A1I3NP14</accession>
<evidence type="ECO:0000259" key="2">
    <source>
        <dbReference type="PROSITE" id="PS50828"/>
    </source>
</evidence>
<evidence type="ECO:0000313" key="3">
    <source>
        <dbReference type="EMBL" id="SFJ11021.1"/>
    </source>
</evidence>
<dbReference type="Gene3D" id="3.30.1370.110">
    <property type="match status" value="1"/>
</dbReference>
<gene>
    <name evidence="3" type="ORF">SAMN03080618_02094</name>
</gene>
<dbReference type="OrthoDB" id="7165597at2"/>
<dbReference type="PANTHER" id="PTHR35562">
    <property type="entry name" value="DNA ENDONUCLEASE SMRA-RELATED"/>
    <property type="match status" value="1"/>
</dbReference>
<keyword evidence="3" id="KW-0540">Nuclease</keyword>
<organism evidence="3 4">
    <name type="scientific">Aquamicrobium aerolatum DSM 21857</name>
    <dbReference type="NCBI Taxonomy" id="1121003"/>
    <lineage>
        <taxon>Bacteria</taxon>
        <taxon>Pseudomonadati</taxon>
        <taxon>Pseudomonadota</taxon>
        <taxon>Alphaproteobacteria</taxon>
        <taxon>Hyphomicrobiales</taxon>
        <taxon>Phyllobacteriaceae</taxon>
        <taxon>Aerobium</taxon>
    </lineage>
</organism>
<dbReference type="InterPro" id="IPR002625">
    <property type="entry name" value="Smr_dom"/>
</dbReference>
<dbReference type="EMBL" id="FORF01000011">
    <property type="protein sequence ID" value="SFJ11021.1"/>
    <property type="molecule type" value="Genomic_DNA"/>
</dbReference>
<name>A0A1I3NP14_9HYPH</name>
<feature type="domain" description="Smr" evidence="2">
    <location>
        <begin position="96"/>
        <end position="179"/>
    </location>
</feature>
<keyword evidence="4" id="KW-1185">Reference proteome</keyword>
<dbReference type="Proteomes" id="UP000242763">
    <property type="component" value="Unassembled WGS sequence"/>
</dbReference>
<dbReference type="PANTHER" id="PTHR35562:SF2">
    <property type="entry name" value="DNA ENDONUCLEASE SMRA-RELATED"/>
    <property type="match status" value="1"/>
</dbReference>
<feature type="region of interest" description="Disordered" evidence="1">
    <location>
        <begin position="48"/>
        <end position="79"/>
    </location>
</feature>
<reference evidence="4" key="1">
    <citation type="submission" date="2016-10" db="EMBL/GenBank/DDBJ databases">
        <authorList>
            <person name="Varghese N."/>
            <person name="Submissions S."/>
        </authorList>
    </citation>
    <scope>NUCLEOTIDE SEQUENCE [LARGE SCALE GENOMIC DNA]</scope>
    <source>
        <strain evidence="4">DSM 21857</strain>
    </source>
</reference>
<proteinExistence type="predicted"/>